<keyword evidence="4" id="KW-1185">Reference proteome</keyword>
<accession>A0ABS3H7X1</accession>
<comment type="caution">
    <text evidence="3">The sequence shown here is derived from an EMBL/GenBank/DDBJ whole genome shotgun (WGS) entry which is preliminary data.</text>
</comment>
<dbReference type="Proteomes" id="UP000664256">
    <property type="component" value="Unassembled WGS sequence"/>
</dbReference>
<dbReference type="RefSeq" id="WP_206903198.1">
    <property type="nucleotide sequence ID" value="NZ_JAFLVT010000008.1"/>
</dbReference>
<evidence type="ECO:0000313" key="4">
    <source>
        <dbReference type="Proteomes" id="UP000664256"/>
    </source>
</evidence>
<feature type="region of interest" description="Disordered" evidence="1">
    <location>
        <begin position="1"/>
        <end position="53"/>
    </location>
</feature>
<name>A0ABS3H7X1_9ENTE</name>
<protein>
    <submittedName>
        <fullName evidence="3">WxL domain-containing protein</fullName>
    </submittedName>
</protein>
<dbReference type="Pfam" id="PF13731">
    <property type="entry name" value="WxL"/>
    <property type="match status" value="1"/>
</dbReference>
<sequence>MQGEVLAADTGTHMNYQSSNDVTVKPLDPLLPDPAKPVTPIDPTDPSGPVAGTGGSLSLDFASGFQFGEQAISTKNEIYYAQPQKYVDFDGVAKKGPNYVQVTDIRGTGAGWKLTVKQVAQFQTDEGQVLNGAELSFSQGEVISNLATDLSPTAVTSFTLPINSEVPVVTANTEKGVGTWLYRFGSDEISGGKSVVLQVPGKTVKYAKKYQTALTWTLKDVP</sequence>
<dbReference type="EMBL" id="JAFLVT010000008">
    <property type="protein sequence ID" value="MBO0448995.1"/>
    <property type="molecule type" value="Genomic_DNA"/>
</dbReference>
<organism evidence="3 4">
    <name type="scientific">Candidatus Enterococcus myersii</name>
    <dbReference type="NCBI Taxonomy" id="2815322"/>
    <lineage>
        <taxon>Bacteria</taxon>
        <taxon>Bacillati</taxon>
        <taxon>Bacillota</taxon>
        <taxon>Bacilli</taxon>
        <taxon>Lactobacillales</taxon>
        <taxon>Enterococcaceae</taxon>
        <taxon>Enterococcus</taxon>
    </lineage>
</organism>
<evidence type="ECO:0000259" key="2">
    <source>
        <dbReference type="Pfam" id="PF13731"/>
    </source>
</evidence>
<gene>
    <name evidence="3" type="ORF">JZO76_05540</name>
</gene>
<evidence type="ECO:0000313" key="3">
    <source>
        <dbReference type="EMBL" id="MBO0448995.1"/>
    </source>
</evidence>
<evidence type="ECO:0000256" key="1">
    <source>
        <dbReference type="SAM" id="MobiDB-lite"/>
    </source>
</evidence>
<proteinExistence type="predicted"/>
<dbReference type="InterPro" id="IPR027994">
    <property type="entry name" value="WxL_dom"/>
</dbReference>
<feature type="domain" description="WxL" evidence="2">
    <location>
        <begin position="14"/>
        <end position="222"/>
    </location>
</feature>
<reference evidence="3 4" key="1">
    <citation type="submission" date="2021-03" db="EMBL/GenBank/DDBJ databases">
        <title>Enterococcal diversity collection.</title>
        <authorList>
            <person name="Gilmore M.S."/>
            <person name="Schwartzman J."/>
            <person name="Van Tyne D."/>
            <person name="Martin M."/>
            <person name="Earl A.M."/>
            <person name="Manson A.L."/>
            <person name="Straub T."/>
            <person name="Salamzade R."/>
            <person name="Saavedra J."/>
            <person name="Lebreton F."/>
            <person name="Prichula J."/>
            <person name="Schaufler K."/>
            <person name="Gaca A."/>
            <person name="Sgardioli B."/>
            <person name="Wagenaar J."/>
            <person name="Strong T."/>
        </authorList>
    </citation>
    <scope>NUCLEOTIDE SEQUENCE [LARGE SCALE GENOMIC DNA]</scope>
    <source>
        <strain evidence="3 4">MJM12</strain>
    </source>
</reference>